<evidence type="ECO:0000259" key="3">
    <source>
        <dbReference type="Pfam" id="PF13559"/>
    </source>
</evidence>
<keyword evidence="2" id="KW-1133">Transmembrane helix</keyword>
<dbReference type="Proteomes" id="UP001596087">
    <property type="component" value="Unassembled WGS sequence"/>
</dbReference>
<keyword evidence="2" id="KW-0812">Transmembrane</keyword>
<dbReference type="RefSeq" id="WP_378591947.1">
    <property type="nucleotide sequence ID" value="NZ_JBHSKD010000023.1"/>
</dbReference>
<dbReference type="EMBL" id="JBHSKD010000023">
    <property type="protein sequence ID" value="MFC5178363.1"/>
    <property type="molecule type" value="Genomic_DNA"/>
</dbReference>
<proteinExistence type="predicted"/>
<protein>
    <submittedName>
        <fullName evidence="4">DUF4129 domain-containing protein</fullName>
    </submittedName>
</protein>
<evidence type="ECO:0000313" key="5">
    <source>
        <dbReference type="Proteomes" id="UP001596087"/>
    </source>
</evidence>
<feature type="compositionally biased region" description="Polar residues" evidence="1">
    <location>
        <begin position="45"/>
        <end position="56"/>
    </location>
</feature>
<organism evidence="4 5">
    <name type="scientific">Nocardioides taihuensis</name>
    <dbReference type="NCBI Taxonomy" id="1835606"/>
    <lineage>
        <taxon>Bacteria</taxon>
        <taxon>Bacillati</taxon>
        <taxon>Actinomycetota</taxon>
        <taxon>Actinomycetes</taxon>
        <taxon>Propionibacteriales</taxon>
        <taxon>Nocardioidaceae</taxon>
        <taxon>Nocardioides</taxon>
    </lineage>
</organism>
<keyword evidence="2" id="KW-0472">Membrane</keyword>
<comment type="caution">
    <text evidence="4">The sequence shown here is derived from an EMBL/GenBank/DDBJ whole genome shotgun (WGS) entry which is preliminary data.</text>
</comment>
<feature type="transmembrane region" description="Helical" evidence="2">
    <location>
        <begin position="78"/>
        <end position="102"/>
    </location>
</feature>
<sequence length="245" mass="26530">MKPARAALTAVVAVVGVLLAVVLVSWTASIGPSGVLTGKGPDQNLGVTPTLSPTESFDTRGVTRPEDLAQQTPESHPVLAALALALMIGLALVVLFLGHTAYRTWREDREARRRARREELDVEFDVLDAPPEVVRALVADVLDDAAAQERILTEGTPRNGVVACWHRFEVLAGAHGLRRRSWETSSEFTIRVLDLVGAEGHAVTEFAALYREARFSEHEVGEAQRAQALEALRRIHADLGAGRPA</sequence>
<evidence type="ECO:0000313" key="4">
    <source>
        <dbReference type="EMBL" id="MFC5178363.1"/>
    </source>
</evidence>
<evidence type="ECO:0000256" key="1">
    <source>
        <dbReference type="SAM" id="MobiDB-lite"/>
    </source>
</evidence>
<dbReference type="Pfam" id="PF13559">
    <property type="entry name" value="DUF4129"/>
    <property type="match status" value="1"/>
</dbReference>
<name>A0ABW0BMD8_9ACTN</name>
<accession>A0ABW0BMD8</accession>
<keyword evidence="5" id="KW-1185">Reference proteome</keyword>
<dbReference type="InterPro" id="IPR025403">
    <property type="entry name" value="TgpA-like_C"/>
</dbReference>
<reference evidence="5" key="1">
    <citation type="journal article" date="2019" name="Int. J. Syst. Evol. Microbiol.">
        <title>The Global Catalogue of Microorganisms (GCM) 10K type strain sequencing project: providing services to taxonomists for standard genome sequencing and annotation.</title>
        <authorList>
            <consortium name="The Broad Institute Genomics Platform"/>
            <consortium name="The Broad Institute Genome Sequencing Center for Infectious Disease"/>
            <person name="Wu L."/>
            <person name="Ma J."/>
        </authorList>
    </citation>
    <scope>NUCLEOTIDE SEQUENCE [LARGE SCALE GENOMIC DNA]</scope>
    <source>
        <strain evidence="5">DFY41</strain>
    </source>
</reference>
<feature type="transmembrane region" description="Helical" evidence="2">
    <location>
        <begin position="7"/>
        <end position="28"/>
    </location>
</feature>
<evidence type="ECO:0000256" key="2">
    <source>
        <dbReference type="SAM" id="Phobius"/>
    </source>
</evidence>
<feature type="domain" description="Protein-glutamine gamma-glutamyltransferase-like C-terminal" evidence="3">
    <location>
        <begin position="164"/>
        <end position="233"/>
    </location>
</feature>
<gene>
    <name evidence="4" type="ORF">ACFPGP_16915</name>
</gene>
<feature type="region of interest" description="Disordered" evidence="1">
    <location>
        <begin position="39"/>
        <end position="59"/>
    </location>
</feature>